<evidence type="ECO:0000256" key="1">
    <source>
        <dbReference type="ARBA" id="ARBA00004141"/>
    </source>
</evidence>
<evidence type="ECO:0000256" key="4">
    <source>
        <dbReference type="ARBA" id="ARBA00023136"/>
    </source>
</evidence>
<evidence type="ECO:0000256" key="5">
    <source>
        <dbReference type="SAM" id="Phobius"/>
    </source>
</evidence>
<gene>
    <name evidence="6" type="ORF">HNQ77_001253</name>
</gene>
<evidence type="ECO:0000256" key="2">
    <source>
        <dbReference type="ARBA" id="ARBA00022692"/>
    </source>
</evidence>
<dbReference type="Proteomes" id="UP000538666">
    <property type="component" value="Unassembled WGS sequence"/>
</dbReference>
<comment type="caution">
    <text evidence="6">The sequence shown here is derived from an EMBL/GenBank/DDBJ whole genome shotgun (WGS) entry which is preliminary data.</text>
</comment>
<name>A0A841JU82_9BACT</name>
<keyword evidence="7" id="KW-1185">Reference proteome</keyword>
<reference evidence="6 7" key="1">
    <citation type="submission" date="2020-08" db="EMBL/GenBank/DDBJ databases">
        <title>Genomic Encyclopedia of Type Strains, Phase IV (KMG-IV): sequencing the most valuable type-strain genomes for metagenomic binning, comparative biology and taxonomic classification.</title>
        <authorList>
            <person name="Goeker M."/>
        </authorList>
    </citation>
    <scope>NUCLEOTIDE SEQUENCE [LARGE SCALE GENOMIC DNA]</scope>
    <source>
        <strain evidence="6 7">DSM 103733</strain>
    </source>
</reference>
<keyword evidence="2 5" id="KW-0812">Transmembrane</keyword>
<protein>
    <submittedName>
        <fullName evidence="6">Putative membrane protein YphA (DoxX/SURF4 family)</fullName>
    </submittedName>
</protein>
<evidence type="ECO:0000313" key="6">
    <source>
        <dbReference type="EMBL" id="MBB6143309.1"/>
    </source>
</evidence>
<feature type="transmembrane region" description="Helical" evidence="5">
    <location>
        <begin position="98"/>
        <end position="115"/>
    </location>
</feature>
<proteinExistence type="predicted"/>
<accession>A0A841JU82</accession>
<evidence type="ECO:0000256" key="3">
    <source>
        <dbReference type="ARBA" id="ARBA00022989"/>
    </source>
</evidence>
<dbReference type="EMBL" id="JACHEK010000002">
    <property type="protein sequence ID" value="MBB6143309.1"/>
    <property type="molecule type" value="Genomic_DNA"/>
</dbReference>
<dbReference type="InterPro" id="IPR032808">
    <property type="entry name" value="DoxX"/>
</dbReference>
<dbReference type="RefSeq" id="WP_050062205.1">
    <property type="nucleotide sequence ID" value="NZ_JACHEK010000002.1"/>
</dbReference>
<dbReference type="AlphaFoldDB" id="A0A841JU82"/>
<sequence>MKIAALIARILLGLLFVVFGLNGFLHFIPGSNMLPPGLAGQFAGAMAESHYLLAVSAVEIAGGALLLSGFFVPLGLVLLGPVLVNILFFHLFLLPVGFQAGVVAVILWFVIFARYRGNFAGIFAR</sequence>
<evidence type="ECO:0000313" key="7">
    <source>
        <dbReference type="Proteomes" id="UP000538666"/>
    </source>
</evidence>
<dbReference type="Pfam" id="PF07681">
    <property type="entry name" value="DoxX"/>
    <property type="match status" value="1"/>
</dbReference>
<dbReference type="OrthoDB" id="122849at2"/>
<keyword evidence="3 5" id="KW-1133">Transmembrane helix</keyword>
<keyword evidence="4 5" id="KW-0472">Membrane</keyword>
<dbReference type="GO" id="GO:0016020">
    <property type="term" value="C:membrane"/>
    <property type="evidence" value="ECO:0007669"/>
    <property type="project" value="UniProtKB-SubCell"/>
</dbReference>
<comment type="subcellular location">
    <subcellularLocation>
        <location evidence="1">Membrane</location>
        <topology evidence="1">Multi-pass membrane protein</topology>
    </subcellularLocation>
</comment>
<organism evidence="6 7">
    <name type="scientific">Silvibacterium bohemicum</name>
    <dbReference type="NCBI Taxonomy" id="1577686"/>
    <lineage>
        <taxon>Bacteria</taxon>
        <taxon>Pseudomonadati</taxon>
        <taxon>Acidobacteriota</taxon>
        <taxon>Terriglobia</taxon>
        <taxon>Terriglobales</taxon>
        <taxon>Acidobacteriaceae</taxon>
        <taxon>Silvibacterium</taxon>
    </lineage>
</organism>